<name>A0AAV3R377_LITER</name>
<dbReference type="EC" id="1.14.11.2" evidence="3"/>
<keyword evidence="4" id="KW-0256">Endoplasmic reticulum</keyword>
<evidence type="ECO:0000256" key="4">
    <source>
        <dbReference type="ARBA" id="ARBA00022824"/>
    </source>
</evidence>
<accession>A0AAV3R377</accession>
<comment type="similarity">
    <text evidence="2">Belongs to the P4HA family.</text>
</comment>
<evidence type="ECO:0000256" key="1">
    <source>
        <dbReference type="ARBA" id="ARBA00004240"/>
    </source>
</evidence>
<gene>
    <name evidence="6" type="ORF">LIER_24676</name>
</gene>
<sequence>MQSFERRVEQSDGCRDKNENCARWAASGECQRNPVYMKWHFNTPRSHFLGFRLWDFNRFLADWYTGRGTQPVSPYALAIFPKGSVIRFNVRLMIRSGVAEI</sequence>
<dbReference type="Proteomes" id="UP001454036">
    <property type="component" value="Unassembled WGS sequence"/>
</dbReference>
<dbReference type="GO" id="GO:0005783">
    <property type="term" value="C:endoplasmic reticulum"/>
    <property type="evidence" value="ECO:0007669"/>
    <property type="project" value="UniProtKB-SubCell"/>
</dbReference>
<protein>
    <recommendedName>
        <fullName evidence="3">procollagen-proline 4-dioxygenase</fullName>
        <ecNumber evidence="3">1.14.11.2</ecNumber>
    </recommendedName>
</protein>
<dbReference type="GO" id="GO:0004656">
    <property type="term" value="F:procollagen-proline 4-dioxygenase activity"/>
    <property type="evidence" value="ECO:0007669"/>
    <property type="project" value="UniProtKB-EC"/>
</dbReference>
<dbReference type="EMBL" id="BAABME010007233">
    <property type="protein sequence ID" value="GAA0170408.1"/>
    <property type="molecule type" value="Genomic_DNA"/>
</dbReference>
<keyword evidence="7" id="KW-1185">Reference proteome</keyword>
<dbReference type="AlphaFoldDB" id="A0AAV3R377"/>
<comment type="caution">
    <text evidence="6">The sequence shown here is derived from an EMBL/GenBank/DDBJ whole genome shotgun (WGS) entry which is preliminary data.</text>
</comment>
<comment type="subcellular location">
    <subcellularLocation>
        <location evidence="1">Endoplasmic reticulum</location>
    </subcellularLocation>
</comment>
<evidence type="ECO:0000313" key="7">
    <source>
        <dbReference type="Proteomes" id="UP001454036"/>
    </source>
</evidence>
<dbReference type="Pfam" id="PF01549">
    <property type="entry name" value="ShK"/>
    <property type="match status" value="1"/>
</dbReference>
<reference evidence="6 7" key="1">
    <citation type="submission" date="2024-01" db="EMBL/GenBank/DDBJ databases">
        <title>The complete chloroplast genome sequence of Lithospermum erythrorhizon: insights into the phylogenetic relationship among Boraginaceae species and the maternal lineages of purple gromwells.</title>
        <authorList>
            <person name="Okada T."/>
            <person name="Watanabe K."/>
        </authorList>
    </citation>
    <scope>NUCLEOTIDE SEQUENCE [LARGE SCALE GENOMIC DNA]</scope>
</reference>
<evidence type="ECO:0000313" key="6">
    <source>
        <dbReference type="EMBL" id="GAA0170408.1"/>
    </source>
</evidence>
<organism evidence="6 7">
    <name type="scientific">Lithospermum erythrorhizon</name>
    <name type="common">Purple gromwell</name>
    <name type="synonym">Lithospermum officinale var. erythrorhizon</name>
    <dbReference type="NCBI Taxonomy" id="34254"/>
    <lineage>
        <taxon>Eukaryota</taxon>
        <taxon>Viridiplantae</taxon>
        <taxon>Streptophyta</taxon>
        <taxon>Embryophyta</taxon>
        <taxon>Tracheophyta</taxon>
        <taxon>Spermatophyta</taxon>
        <taxon>Magnoliopsida</taxon>
        <taxon>eudicotyledons</taxon>
        <taxon>Gunneridae</taxon>
        <taxon>Pentapetalae</taxon>
        <taxon>asterids</taxon>
        <taxon>lamiids</taxon>
        <taxon>Boraginales</taxon>
        <taxon>Boraginaceae</taxon>
        <taxon>Boraginoideae</taxon>
        <taxon>Lithospermeae</taxon>
        <taxon>Lithospermum</taxon>
    </lineage>
</organism>
<evidence type="ECO:0000259" key="5">
    <source>
        <dbReference type="Pfam" id="PF01549"/>
    </source>
</evidence>
<feature type="domain" description="ShKT" evidence="5">
    <location>
        <begin position="13"/>
        <end position="38"/>
    </location>
</feature>
<evidence type="ECO:0000256" key="3">
    <source>
        <dbReference type="ARBA" id="ARBA00012269"/>
    </source>
</evidence>
<evidence type="ECO:0000256" key="2">
    <source>
        <dbReference type="ARBA" id="ARBA00006511"/>
    </source>
</evidence>
<dbReference type="InterPro" id="IPR003582">
    <property type="entry name" value="ShKT_dom"/>
</dbReference>
<proteinExistence type="inferred from homology"/>